<evidence type="ECO:0000259" key="3">
    <source>
        <dbReference type="Pfam" id="PF09258"/>
    </source>
</evidence>
<evidence type="ECO:0000256" key="2">
    <source>
        <dbReference type="ARBA" id="ARBA00023157"/>
    </source>
</evidence>
<dbReference type="InterPro" id="IPR050587">
    <property type="entry name" value="GNT1/Glycosyltrans_8"/>
</dbReference>
<dbReference type="Pfam" id="PF01501">
    <property type="entry name" value="Glyco_transf_8"/>
    <property type="match status" value="1"/>
</dbReference>
<keyword evidence="1 4" id="KW-0808">Transferase</keyword>
<keyword evidence="2" id="KW-1015">Disulfide bond</keyword>
<protein>
    <submittedName>
        <fullName evidence="4">Nucleotide-diphospho-sugar transferase</fullName>
    </submittedName>
</protein>
<dbReference type="InterPro" id="IPR029044">
    <property type="entry name" value="Nucleotide-diphossugar_trans"/>
</dbReference>
<proteinExistence type="predicted"/>
<accession>A0A1X0RWF6</accession>
<dbReference type="SUPFAM" id="SSF53448">
    <property type="entry name" value="Nucleotide-diphospho-sugar transferases"/>
    <property type="match status" value="2"/>
</dbReference>
<evidence type="ECO:0000313" key="4">
    <source>
        <dbReference type="EMBL" id="ORE16339.1"/>
    </source>
</evidence>
<dbReference type="GO" id="GO:0016020">
    <property type="term" value="C:membrane"/>
    <property type="evidence" value="ECO:0007669"/>
    <property type="project" value="InterPro"/>
</dbReference>
<dbReference type="Gene3D" id="3.90.550.10">
    <property type="entry name" value="Spore Coat Polysaccharide Biosynthesis Protein SpsA, Chain A"/>
    <property type="match status" value="2"/>
</dbReference>
<gene>
    <name evidence="4" type="ORF">BCV71DRAFT_19723</name>
</gene>
<dbReference type="AlphaFoldDB" id="A0A1X0RWF6"/>
<dbReference type="Pfam" id="PF09258">
    <property type="entry name" value="Glyco_transf_64"/>
    <property type="match status" value="1"/>
</dbReference>
<name>A0A1X0RWF6_RHIZD</name>
<evidence type="ECO:0000313" key="5">
    <source>
        <dbReference type="Proteomes" id="UP000242381"/>
    </source>
</evidence>
<organism evidence="4 5">
    <name type="scientific">Rhizopus microsporus</name>
    <dbReference type="NCBI Taxonomy" id="58291"/>
    <lineage>
        <taxon>Eukaryota</taxon>
        <taxon>Fungi</taxon>
        <taxon>Fungi incertae sedis</taxon>
        <taxon>Mucoromycota</taxon>
        <taxon>Mucoromycotina</taxon>
        <taxon>Mucoromycetes</taxon>
        <taxon>Mucorales</taxon>
        <taxon>Mucorineae</taxon>
        <taxon>Rhizopodaceae</taxon>
        <taxon>Rhizopus</taxon>
    </lineage>
</organism>
<dbReference type="GO" id="GO:0016757">
    <property type="term" value="F:glycosyltransferase activity"/>
    <property type="evidence" value="ECO:0007669"/>
    <property type="project" value="InterPro"/>
</dbReference>
<dbReference type="VEuPathDB" id="FungiDB:BCV72DRAFT_248618"/>
<dbReference type="EMBL" id="KV921389">
    <property type="protein sequence ID" value="ORE16339.1"/>
    <property type="molecule type" value="Genomic_DNA"/>
</dbReference>
<dbReference type="InterPro" id="IPR002495">
    <property type="entry name" value="Glyco_trans_8"/>
</dbReference>
<dbReference type="InterPro" id="IPR015338">
    <property type="entry name" value="GT64_dom"/>
</dbReference>
<dbReference type="PANTHER" id="PTHR11183">
    <property type="entry name" value="GLYCOGENIN SUBFAMILY MEMBER"/>
    <property type="match status" value="1"/>
</dbReference>
<dbReference type="OMA" id="CRYSKLN"/>
<reference evidence="4 5" key="1">
    <citation type="journal article" date="2016" name="Proc. Natl. Acad. Sci. U.S.A.">
        <title>Lipid metabolic changes in an early divergent fungus govern the establishment of a mutualistic symbiosis with endobacteria.</title>
        <authorList>
            <person name="Lastovetsky O.A."/>
            <person name="Gaspar M.L."/>
            <person name="Mondo S.J."/>
            <person name="LaButti K.M."/>
            <person name="Sandor L."/>
            <person name="Grigoriev I.V."/>
            <person name="Henry S.A."/>
            <person name="Pawlowska T.E."/>
        </authorList>
    </citation>
    <scope>NUCLEOTIDE SEQUENCE [LARGE SCALE GENOMIC DNA]</scope>
    <source>
        <strain evidence="4 5">ATCC 11559</strain>
    </source>
</reference>
<dbReference type="Proteomes" id="UP000242381">
    <property type="component" value="Unassembled WGS sequence"/>
</dbReference>
<dbReference type="CDD" id="cd02537">
    <property type="entry name" value="GT8_Glycogenin"/>
    <property type="match status" value="1"/>
</dbReference>
<feature type="domain" description="Glycosyl transferase 64" evidence="3">
    <location>
        <begin position="344"/>
        <end position="555"/>
    </location>
</feature>
<sequence length="569" mass="65467">MYNINKRTWRLLLGLLVTMTLLYIVQRQTTTRFSKGATTAQVEIVNGAADKNAFVTFLCDDVMGEATEVLVYSLKKTNTQHDIVVLVLDEVTPIVRQRLEHLGAKIINVNQIKYPWDSSSARRKGFNKACRYSKLNLWSLTQYKKVVFLDADTMVLRPIDDLFDYPQFSAVVDIGGVLNTGVFVAEPNEETFKDIMNTYEDAPSYNRGDQGFLNYYFNQSVNFLPGYYNLMVKFTHFSTLASSYISKNTARVLHFTSETKPWNFYFLHQREWRENYDGYLFGLWTRALREAKAELEKDGLWSEEESLIIKNQPAVVKNKGRAQAICDTRLKRTYGRRYPKVAQFSLILNVNPQTTRREQVEALLRTYARSPKVAQIYIHGNTVDDRLTASYLRQLHLGKSVRLVPESKYNTPNTRYNPIQGITTEGVFITDADAFISVEDLEFGFSVWRKHTDSIVGYSSDKHEEQKGYSMIQPDAMFMKSDYLYGYTCLLPEQIHHYIDYHPTCHYIAINMLASGMTGTPPLLVNAPSFKTASNTIQSTDRIDCINDLSFMFNNKNPLIFNDEVISKI</sequence>
<evidence type="ECO:0000256" key="1">
    <source>
        <dbReference type="ARBA" id="ARBA00022679"/>
    </source>
</evidence>